<reference evidence="1" key="1">
    <citation type="submission" date="2018-11" db="EMBL/GenBank/DDBJ databases">
        <authorList>
            <consortium name="Pathogen Informatics"/>
        </authorList>
    </citation>
    <scope>NUCLEOTIDE SEQUENCE</scope>
</reference>
<proteinExistence type="predicted"/>
<evidence type="ECO:0000313" key="2">
    <source>
        <dbReference type="Proteomes" id="UP000784294"/>
    </source>
</evidence>
<dbReference type="Proteomes" id="UP000784294">
    <property type="component" value="Unassembled WGS sequence"/>
</dbReference>
<keyword evidence="2" id="KW-1185">Reference proteome</keyword>
<accession>A0A3S4ZMV9</accession>
<organism evidence="1 2">
    <name type="scientific">Protopolystoma xenopodis</name>
    <dbReference type="NCBI Taxonomy" id="117903"/>
    <lineage>
        <taxon>Eukaryota</taxon>
        <taxon>Metazoa</taxon>
        <taxon>Spiralia</taxon>
        <taxon>Lophotrochozoa</taxon>
        <taxon>Platyhelminthes</taxon>
        <taxon>Monogenea</taxon>
        <taxon>Polyopisthocotylea</taxon>
        <taxon>Polystomatidea</taxon>
        <taxon>Polystomatidae</taxon>
        <taxon>Protopolystoma</taxon>
    </lineage>
</organism>
<evidence type="ECO:0000313" key="1">
    <source>
        <dbReference type="EMBL" id="VEL15510.1"/>
    </source>
</evidence>
<gene>
    <name evidence="1" type="ORF">PXEA_LOCUS8950</name>
</gene>
<dbReference type="AlphaFoldDB" id="A0A3S4ZMV9"/>
<dbReference type="OrthoDB" id="26242at2759"/>
<comment type="caution">
    <text evidence="1">The sequence shown here is derived from an EMBL/GenBank/DDBJ whole genome shotgun (WGS) entry which is preliminary data.</text>
</comment>
<name>A0A3S4ZMV9_9PLAT</name>
<dbReference type="EMBL" id="CAAALY010024843">
    <property type="protein sequence ID" value="VEL15510.1"/>
    <property type="molecule type" value="Genomic_DNA"/>
</dbReference>
<protein>
    <submittedName>
        <fullName evidence="1">Uncharacterized protein</fullName>
    </submittedName>
</protein>
<sequence>MSAAEVQERFPGWCADAMTAILGCLRRLADQIENSVPPLSTLQEKEERSFWFSGITIDPVVSQRQLSPSIFIISLSLFLPHGS</sequence>